<feature type="transmembrane region" description="Helical" evidence="5">
    <location>
        <begin position="398"/>
        <end position="419"/>
    </location>
</feature>
<dbReference type="CDD" id="cd13128">
    <property type="entry name" value="MATE_Wzx_like"/>
    <property type="match status" value="1"/>
</dbReference>
<accession>A0ABV1AXF8</accession>
<name>A0ABV1AXF8_9FIRM</name>
<sequence length="497" mass="55398">MGLLPKKQLVLRRKDERSTKKTNVVTNIFYQISYELFAMLLPLFTAPFISRILGADMLGVYSYSRTLATYFGLFGMLGVKNYGNREISRHRDDKDLNLWFWSIYAVQFFASLAMLVLYIGYTIFFVVDNQVIAAVQSILIVDSMLDISWFLFGMEQFKKTTTCSTIVKLLTTTAVFLLVREPGDLLEYCLIMGGGVFINQFMLWYYARQAIGKPVFNLKRSLAHGKPMLILFIPVIAVSLYTMMDKLMLGAMSTKAQLGFYEAAEKIILCASSVITAFGTVMMPRMTKLFSDGNVSESQRYMKLSVEAVMASSFAISLGILSVSRLFAPIFWGKDFASCAYILSALALSIPFSGFANVIRMQYLIPNGMDRAYIISVILGAVSNLIANSLLISIYGALGAALGTVIAEGIVCIAQCFAVRKRIALQKYLNCIVPFGVAGLIMAAAVRVIDHVAIVTIPWLLIEIFVGSIVYCSLSLLYLYYTRNELLMAGIQKFSKR</sequence>
<dbReference type="EMBL" id="JBBMEO010000023">
    <property type="protein sequence ID" value="MEQ2362751.1"/>
    <property type="molecule type" value="Genomic_DNA"/>
</dbReference>
<evidence type="ECO:0000313" key="6">
    <source>
        <dbReference type="EMBL" id="MEQ2362751.1"/>
    </source>
</evidence>
<comment type="subcellular location">
    <subcellularLocation>
        <location evidence="1">Membrane</location>
        <topology evidence="1">Multi-pass membrane protein</topology>
    </subcellularLocation>
</comment>
<reference evidence="6 7" key="1">
    <citation type="submission" date="2024-03" db="EMBL/GenBank/DDBJ databases">
        <title>Human intestinal bacterial collection.</title>
        <authorList>
            <person name="Pauvert C."/>
            <person name="Hitch T.C.A."/>
            <person name="Clavel T."/>
        </authorList>
    </citation>
    <scope>NUCLEOTIDE SEQUENCE [LARGE SCALE GENOMIC DNA]</scope>
    <source>
        <strain evidence="6 7">CLA-AA-H175</strain>
    </source>
</reference>
<evidence type="ECO:0000256" key="3">
    <source>
        <dbReference type="ARBA" id="ARBA00022989"/>
    </source>
</evidence>
<evidence type="ECO:0000313" key="7">
    <source>
        <dbReference type="Proteomes" id="UP001457197"/>
    </source>
</evidence>
<protein>
    <submittedName>
        <fullName evidence="6">Flippase</fullName>
    </submittedName>
</protein>
<evidence type="ECO:0000256" key="5">
    <source>
        <dbReference type="SAM" id="Phobius"/>
    </source>
</evidence>
<feature type="transmembrane region" description="Helical" evidence="5">
    <location>
        <begin position="264"/>
        <end position="283"/>
    </location>
</feature>
<feature type="transmembrane region" description="Helical" evidence="5">
    <location>
        <begin position="228"/>
        <end position="244"/>
    </location>
</feature>
<dbReference type="Proteomes" id="UP001457197">
    <property type="component" value="Unassembled WGS sequence"/>
</dbReference>
<feature type="transmembrane region" description="Helical" evidence="5">
    <location>
        <begin position="60"/>
        <end position="79"/>
    </location>
</feature>
<feature type="transmembrane region" description="Helical" evidence="5">
    <location>
        <begin position="99"/>
        <end position="125"/>
    </location>
</feature>
<evidence type="ECO:0000256" key="1">
    <source>
        <dbReference type="ARBA" id="ARBA00004141"/>
    </source>
</evidence>
<comment type="caution">
    <text evidence="6">The sequence shown here is derived from an EMBL/GenBank/DDBJ whole genome shotgun (WGS) entry which is preliminary data.</text>
</comment>
<organism evidence="6 7">
    <name type="scientific">Faecalibacterium tardum</name>
    <dbReference type="NCBI Taxonomy" id="3133156"/>
    <lineage>
        <taxon>Bacteria</taxon>
        <taxon>Bacillati</taxon>
        <taxon>Bacillota</taxon>
        <taxon>Clostridia</taxon>
        <taxon>Eubacteriales</taxon>
        <taxon>Oscillospiraceae</taxon>
        <taxon>Faecalibacterium</taxon>
    </lineage>
</organism>
<feature type="transmembrane region" description="Helical" evidence="5">
    <location>
        <begin position="372"/>
        <end position="392"/>
    </location>
</feature>
<keyword evidence="7" id="KW-1185">Reference proteome</keyword>
<keyword evidence="2 5" id="KW-0812">Transmembrane</keyword>
<dbReference type="Pfam" id="PF01943">
    <property type="entry name" value="Polysacc_synt"/>
    <property type="match status" value="1"/>
</dbReference>
<feature type="transmembrane region" description="Helical" evidence="5">
    <location>
        <begin position="340"/>
        <end position="360"/>
    </location>
</feature>
<feature type="transmembrane region" description="Helical" evidence="5">
    <location>
        <begin position="131"/>
        <end position="152"/>
    </location>
</feature>
<evidence type="ECO:0000256" key="2">
    <source>
        <dbReference type="ARBA" id="ARBA00022692"/>
    </source>
</evidence>
<dbReference type="PANTHER" id="PTHR43424:SF1">
    <property type="entry name" value="LOCUS PUTATIVE PROTEIN 1-RELATED"/>
    <property type="match status" value="1"/>
</dbReference>
<feature type="transmembrane region" description="Helical" evidence="5">
    <location>
        <begin position="161"/>
        <end position="179"/>
    </location>
</feature>
<dbReference type="InterPro" id="IPR002797">
    <property type="entry name" value="Polysacc_synth"/>
</dbReference>
<evidence type="ECO:0000256" key="4">
    <source>
        <dbReference type="ARBA" id="ARBA00023136"/>
    </source>
</evidence>
<gene>
    <name evidence="6" type="ORF">WMO44_11465</name>
</gene>
<proteinExistence type="predicted"/>
<feature type="transmembrane region" description="Helical" evidence="5">
    <location>
        <begin position="455"/>
        <end position="481"/>
    </location>
</feature>
<feature type="transmembrane region" description="Helical" evidence="5">
    <location>
        <begin position="185"/>
        <end position="207"/>
    </location>
</feature>
<dbReference type="InterPro" id="IPR052556">
    <property type="entry name" value="PolySynth_Transporter"/>
</dbReference>
<keyword evidence="3 5" id="KW-1133">Transmembrane helix</keyword>
<dbReference type="PANTHER" id="PTHR43424">
    <property type="entry name" value="LOCUS PUTATIVE PROTEIN 1-RELATED"/>
    <property type="match status" value="1"/>
</dbReference>
<keyword evidence="4 5" id="KW-0472">Membrane</keyword>
<feature type="transmembrane region" description="Helical" evidence="5">
    <location>
        <begin position="431"/>
        <end position="449"/>
    </location>
</feature>
<feature type="transmembrane region" description="Helical" evidence="5">
    <location>
        <begin position="304"/>
        <end position="328"/>
    </location>
</feature>
<dbReference type="RefSeq" id="WP_349152652.1">
    <property type="nucleotide sequence ID" value="NZ_JBBMEO010000023.1"/>
</dbReference>